<feature type="transmembrane region" description="Helical" evidence="1">
    <location>
        <begin position="168"/>
        <end position="185"/>
    </location>
</feature>
<dbReference type="Proteomes" id="UP001595797">
    <property type="component" value="Unassembled WGS sequence"/>
</dbReference>
<feature type="domain" description="CAAX prenyl protease 2/Lysostaphin resistance protein A-like" evidence="2">
    <location>
        <begin position="151"/>
        <end position="251"/>
    </location>
</feature>
<dbReference type="RefSeq" id="WP_277552309.1">
    <property type="nucleotide sequence ID" value="NZ_JARAMH010000025.1"/>
</dbReference>
<proteinExistence type="predicted"/>
<evidence type="ECO:0000256" key="1">
    <source>
        <dbReference type="SAM" id="Phobius"/>
    </source>
</evidence>
<keyword evidence="1" id="KW-0472">Membrane</keyword>
<reference evidence="4" key="1">
    <citation type="journal article" date="2019" name="Int. J. Syst. Evol. Microbiol.">
        <title>The Global Catalogue of Microorganisms (GCM) 10K type strain sequencing project: providing services to taxonomists for standard genome sequencing and annotation.</title>
        <authorList>
            <consortium name="The Broad Institute Genomics Platform"/>
            <consortium name="The Broad Institute Genome Sequencing Center for Infectious Disease"/>
            <person name="Wu L."/>
            <person name="Ma J."/>
        </authorList>
    </citation>
    <scope>NUCLEOTIDE SEQUENCE [LARGE SCALE GENOMIC DNA]</scope>
    <source>
        <strain evidence="4">CGMCC 4.6946</strain>
    </source>
</reference>
<feature type="transmembrane region" description="Helical" evidence="1">
    <location>
        <begin position="102"/>
        <end position="124"/>
    </location>
</feature>
<feature type="transmembrane region" description="Helical" evidence="1">
    <location>
        <begin position="46"/>
        <end position="68"/>
    </location>
</feature>
<name>A0ABV9TNM7_9MICC</name>
<dbReference type="InterPro" id="IPR003675">
    <property type="entry name" value="Rce1/LyrA-like_dom"/>
</dbReference>
<sequence length="262" mass="28629">MTPEDDQRTKLAAAHMLMALAVVTSAGILFQLAMRLPGIDTPSWNTWAALGFSVGITAGLLVGAWWLVPKELMALRVVGARVTRSIGLTTPQLPGVNDRQRAAVGLVLLLTFTILLDSAGTRLVTDVFSSNLPLIALHDDWRYLAIKDAPPISVVFMSLLSAPVAEEVFFRGLPLALLTLVWATPRLHRWQPLVSTGIVLVGVTAFAWHHEPSGALNIATAAWSGSLYIATAMLTRSLWIPVAAHFVHNLLVFAQWLDWWQM</sequence>
<comment type="caution">
    <text evidence="3">The sequence shown here is derived from an EMBL/GenBank/DDBJ whole genome shotgun (WGS) entry which is preliminary data.</text>
</comment>
<dbReference type="GO" id="GO:0016787">
    <property type="term" value="F:hydrolase activity"/>
    <property type="evidence" value="ECO:0007669"/>
    <property type="project" value="UniProtKB-KW"/>
</dbReference>
<feature type="transmembrane region" description="Helical" evidence="1">
    <location>
        <begin position="12"/>
        <end position="34"/>
    </location>
</feature>
<gene>
    <name evidence="3" type="ORF">ACFPCS_19100</name>
</gene>
<dbReference type="Pfam" id="PF02517">
    <property type="entry name" value="Rce1-like"/>
    <property type="match status" value="1"/>
</dbReference>
<keyword evidence="3" id="KW-0378">Hydrolase</keyword>
<organism evidence="3 4">
    <name type="scientific">Kocuria oceani</name>
    <dbReference type="NCBI Taxonomy" id="988827"/>
    <lineage>
        <taxon>Bacteria</taxon>
        <taxon>Bacillati</taxon>
        <taxon>Actinomycetota</taxon>
        <taxon>Actinomycetes</taxon>
        <taxon>Micrococcales</taxon>
        <taxon>Micrococcaceae</taxon>
        <taxon>Kocuria</taxon>
    </lineage>
</organism>
<accession>A0ABV9TNM7</accession>
<keyword evidence="4" id="KW-1185">Reference proteome</keyword>
<feature type="transmembrane region" description="Helical" evidence="1">
    <location>
        <begin position="214"/>
        <end position="231"/>
    </location>
</feature>
<keyword evidence="1" id="KW-0812">Transmembrane</keyword>
<evidence type="ECO:0000313" key="4">
    <source>
        <dbReference type="Proteomes" id="UP001595797"/>
    </source>
</evidence>
<evidence type="ECO:0000313" key="3">
    <source>
        <dbReference type="EMBL" id="MFC4905667.1"/>
    </source>
</evidence>
<keyword evidence="1" id="KW-1133">Transmembrane helix</keyword>
<dbReference type="EMBL" id="JBHSIW010000038">
    <property type="protein sequence ID" value="MFC4905667.1"/>
    <property type="molecule type" value="Genomic_DNA"/>
</dbReference>
<protein>
    <submittedName>
        <fullName evidence="3">CPBP family intramembrane glutamic endopeptidase</fullName>
        <ecNumber evidence="3">3.4.-.-</ecNumber>
    </submittedName>
</protein>
<evidence type="ECO:0000259" key="2">
    <source>
        <dbReference type="Pfam" id="PF02517"/>
    </source>
</evidence>
<dbReference type="EC" id="3.4.-.-" evidence="3"/>
<feature type="transmembrane region" description="Helical" evidence="1">
    <location>
        <begin position="192"/>
        <end position="208"/>
    </location>
</feature>